<proteinExistence type="predicted"/>
<dbReference type="Proteomes" id="UP000012960">
    <property type="component" value="Unplaced"/>
</dbReference>
<evidence type="ECO:0000313" key="1">
    <source>
        <dbReference type="EMBL" id="CAG1834198.1"/>
    </source>
</evidence>
<dbReference type="EnsemblPlants" id="Ma09_t04630.1">
    <property type="protein sequence ID" value="Ma09_p04630.1"/>
    <property type="gene ID" value="Ma09_g04630"/>
</dbReference>
<evidence type="ECO:0000313" key="3">
    <source>
        <dbReference type="Proteomes" id="UP000012960"/>
    </source>
</evidence>
<reference evidence="1" key="1">
    <citation type="submission" date="2021-03" db="EMBL/GenBank/DDBJ databases">
        <authorList>
            <consortium name="Genoscope - CEA"/>
            <person name="William W."/>
        </authorList>
    </citation>
    <scope>NUCLEOTIDE SEQUENCE</scope>
    <source>
        <strain evidence="1">Doubled-haploid Pahang</strain>
    </source>
</reference>
<evidence type="ECO:0000313" key="2">
    <source>
        <dbReference type="EnsemblPlants" id="Ma09_p04630.1"/>
    </source>
</evidence>
<name>A0A804KFZ2_MUSAM</name>
<reference evidence="2" key="2">
    <citation type="submission" date="2021-05" db="UniProtKB">
        <authorList>
            <consortium name="EnsemblPlants"/>
        </authorList>
    </citation>
    <scope>IDENTIFICATION</scope>
    <source>
        <strain evidence="2">subsp. malaccensis</strain>
    </source>
</reference>
<accession>A0A804KFZ2</accession>
<dbReference type="InParanoid" id="A0A804KFZ2"/>
<gene>
    <name evidence="1" type="ORF">GSMUA_223030.1</name>
</gene>
<dbReference type="AlphaFoldDB" id="A0A804KFZ2"/>
<organism evidence="2 3">
    <name type="scientific">Musa acuminata subsp. malaccensis</name>
    <name type="common">Wild banana</name>
    <name type="synonym">Musa malaccensis</name>
    <dbReference type="NCBI Taxonomy" id="214687"/>
    <lineage>
        <taxon>Eukaryota</taxon>
        <taxon>Viridiplantae</taxon>
        <taxon>Streptophyta</taxon>
        <taxon>Embryophyta</taxon>
        <taxon>Tracheophyta</taxon>
        <taxon>Spermatophyta</taxon>
        <taxon>Magnoliopsida</taxon>
        <taxon>Liliopsida</taxon>
        <taxon>Zingiberales</taxon>
        <taxon>Musaceae</taxon>
        <taxon>Musa</taxon>
    </lineage>
</organism>
<sequence length="50" mass="6198">MRTFRCCPQIFLSYRISWNRFVAEEKPRRYISWTSSRNGQKLTTHFTRQL</sequence>
<keyword evidence="3" id="KW-1185">Reference proteome</keyword>
<dbReference type="EMBL" id="HG996474">
    <property type="protein sequence ID" value="CAG1834198.1"/>
    <property type="molecule type" value="Genomic_DNA"/>
</dbReference>
<protein>
    <submittedName>
        <fullName evidence="1">(wild Malaysian banana) hypothetical protein</fullName>
    </submittedName>
</protein>
<dbReference type="Gramene" id="Ma09_t04630.1">
    <property type="protein sequence ID" value="Ma09_p04630.1"/>
    <property type="gene ID" value="Ma09_g04630"/>
</dbReference>